<evidence type="ECO:0000256" key="1">
    <source>
        <dbReference type="SAM" id="MobiDB-lite"/>
    </source>
</evidence>
<name>A0A1B7NN85_9EURO</name>
<feature type="compositionally biased region" description="Acidic residues" evidence="1">
    <location>
        <begin position="41"/>
        <end position="94"/>
    </location>
</feature>
<dbReference type="Proteomes" id="UP000091918">
    <property type="component" value="Unassembled WGS sequence"/>
</dbReference>
<sequence>MTSSFRHITTYNPPPAAYIPQKLQKEYHQQNFHPKNTAAPDEVEPAINDEDEDNNDDDDEESESYDGESSDDEEEEDDDDDEEEEEEEEEEEDNNVNLYDSEHPRHNTHELIEKRNDADGTTLLFSGSNHIITFQEDVTSDEDFIQNLCFNMEKYLFSFNSGFFCEIFSL</sequence>
<proteinExistence type="predicted"/>
<keyword evidence="3" id="KW-1185">Reference proteome</keyword>
<gene>
    <name evidence="2" type="ORF">ACJ72_07438</name>
</gene>
<evidence type="ECO:0000313" key="2">
    <source>
        <dbReference type="EMBL" id="OAX78255.1"/>
    </source>
</evidence>
<evidence type="ECO:0000313" key="3">
    <source>
        <dbReference type="Proteomes" id="UP000091918"/>
    </source>
</evidence>
<feature type="region of interest" description="Disordered" evidence="1">
    <location>
        <begin position="1"/>
        <end position="103"/>
    </location>
</feature>
<organism evidence="2 3">
    <name type="scientific">Emergomyces africanus</name>
    <dbReference type="NCBI Taxonomy" id="1955775"/>
    <lineage>
        <taxon>Eukaryota</taxon>
        <taxon>Fungi</taxon>
        <taxon>Dikarya</taxon>
        <taxon>Ascomycota</taxon>
        <taxon>Pezizomycotina</taxon>
        <taxon>Eurotiomycetes</taxon>
        <taxon>Eurotiomycetidae</taxon>
        <taxon>Onygenales</taxon>
        <taxon>Ajellomycetaceae</taxon>
        <taxon>Emergomyces</taxon>
    </lineage>
</organism>
<dbReference type="EMBL" id="LGUA01001642">
    <property type="protein sequence ID" value="OAX78255.1"/>
    <property type="molecule type" value="Genomic_DNA"/>
</dbReference>
<reference evidence="2 3" key="1">
    <citation type="submission" date="2015-07" db="EMBL/GenBank/DDBJ databases">
        <title>Emmonsia species relationships and genome sequence.</title>
        <authorList>
            <person name="Cuomo C.A."/>
            <person name="Schwartz I.S."/>
            <person name="Kenyon C."/>
            <person name="de Hoog G.S."/>
            <person name="Govender N.P."/>
            <person name="Botha A."/>
            <person name="Moreno L."/>
            <person name="de Vries M."/>
            <person name="Munoz J.F."/>
            <person name="Stielow J.B."/>
        </authorList>
    </citation>
    <scope>NUCLEOTIDE SEQUENCE [LARGE SCALE GENOMIC DNA]</scope>
    <source>
        <strain evidence="2 3">CBS 136260</strain>
    </source>
</reference>
<protein>
    <submittedName>
        <fullName evidence="2">Uncharacterized protein</fullName>
    </submittedName>
</protein>
<feature type="compositionally biased region" description="Polar residues" evidence="1">
    <location>
        <begin position="1"/>
        <end position="11"/>
    </location>
</feature>
<comment type="caution">
    <text evidence="2">The sequence shown here is derived from an EMBL/GenBank/DDBJ whole genome shotgun (WGS) entry which is preliminary data.</text>
</comment>
<accession>A0A1B7NN85</accession>
<dbReference type="AlphaFoldDB" id="A0A1B7NN85"/>